<protein>
    <recommendedName>
        <fullName evidence="5">DUF3883 domain-containing protein</fullName>
    </recommendedName>
</protein>
<name>A0AAV4K9C6_9DEIO</name>
<dbReference type="Proteomes" id="UP000630135">
    <property type="component" value="Unassembled WGS sequence"/>
</dbReference>
<reference evidence="1" key="4">
    <citation type="submission" date="2023-08" db="EMBL/GenBank/DDBJ databases">
        <authorList>
            <person name="Sun Q."/>
            <person name="Zhou Y."/>
        </authorList>
    </citation>
    <scope>NUCLEOTIDE SEQUENCE</scope>
    <source>
        <strain evidence="2">CGMCC 1.8884</strain>
        <strain evidence="1">CGMCC 1.8885</strain>
    </source>
</reference>
<organism evidence="1 4">
    <name type="scientific">Deinococcus wulumuqiensis</name>
    <dbReference type="NCBI Taxonomy" id="980427"/>
    <lineage>
        <taxon>Bacteria</taxon>
        <taxon>Thermotogati</taxon>
        <taxon>Deinococcota</taxon>
        <taxon>Deinococci</taxon>
        <taxon>Deinococcales</taxon>
        <taxon>Deinococcaceae</taxon>
        <taxon>Deinococcus</taxon>
    </lineage>
</organism>
<sequence length="358" mass="40374">MSDDRIFNSDELYAPINLRKDIEADNIFFQRLLAHPSIKVERFYPSPDSLFEYIGSVTIGGQSIPLTFDHKGEGKGSNPSALKARINLDDDTRTLIRQVIIENAPALRGRATKKPVERQPGTLQIRVTPNRAGQTKSSGESDRRQSLGYLGEERFTKWWAEECPELPFVWLNEGEQDAGLPYDVLIAERLAVDVKATQIERAEIRLSEAENVFRQKHLPHHAIALVSFQDKRLRRIDLYLGEPLRKVTVEQFRDAISQLEPLEFQSVTPQQPASDDKAGPYLCLGTYVSSSQRLTLASHTYVLQDVENGNETTGPFYLQGHELVLQDTSGKQVELLVVGKGVLQSKDDEFEILESEKA</sequence>
<reference evidence="3" key="3">
    <citation type="journal article" date="2019" name="Int. J. Syst. Evol. Microbiol.">
        <title>The Global Catalogue of Microorganisms (GCM) 10K type strain sequencing project: providing services to taxonomists for standard genome sequencing and annotation.</title>
        <authorList>
            <consortium name="The Broad Institute Genomics Platform"/>
            <consortium name="The Broad Institute Genome Sequencing Center for Infectious Disease"/>
            <person name="Wu L."/>
            <person name="Ma J."/>
        </authorList>
    </citation>
    <scope>NUCLEOTIDE SEQUENCE [LARGE SCALE GENOMIC DNA]</scope>
    <source>
        <strain evidence="3">CGMCC 1.8884</strain>
    </source>
</reference>
<comment type="caution">
    <text evidence="1">The sequence shown here is derived from an EMBL/GenBank/DDBJ whole genome shotgun (WGS) entry which is preliminary data.</text>
</comment>
<evidence type="ECO:0000313" key="2">
    <source>
        <dbReference type="EMBL" id="GGP30323.1"/>
    </source>
</evidence>
<dbReference type="GeneID" id="59166904"/>
<dbReference type="RefSeq" id="WP_161617945.1">
    <property type="nucleotide sequence ID" value="NZ_BMLZ01000024.1"/>
</dbReference>
<evidence type="ECO:0008006" key="5">
    <source>
        <dbReference type="Google" id="ProtNLM"/>
    </source>
</evidence>
<dbReference type="EMBL" id="BMMA01000024">
    <property type="protein sequence ID" value="GGI88147.1"/>
    <property type="molecule type" value="Genomic_DNA"/>
</dbReference>
<reference evidence="1" key="2">
    <citation type="journal article" date="2014" name="Int. J. Syst. Evol. Microbiol.">
        <title>Complete genome sequence of Corynebacterium casei LMG S-19264T (=DSM 44701T), isolated from a smear-ripened cheese.</title>
        <authorList>
            <consortium name="US DOE Joint Genome Institute (JGI-PGF)"/>
            <person name="Walter F."/>
            <person name="Albersmeier A."/>
            <person name="Kalinowski J."/>
            <person name="Ruckert C."/>
        </authorList>
    </citation>
    <scope>NUCLEOTIDE SEQUENCE</scope>
    <source>
        <strain evidence="1">CGMCC 1.8885</strain>
    </source>
</reference>
<dbReference type="EMBL" id="BMLZ01000024">
    <property type="protein sequence ID" value="GGP30323.1"/>
    <property type="molecule type" value="Genomic_DNA"/>
</dbReference>
<proteinExistence type="predicted"/>
<reference evidence="2" key="1">
    <citation type="journal article" date="2014" name="Int. J. Syst. Evol. Microbiol.">
        <title>Complete genome of a new Firmicutes species belonging to the dominant human colonic microbiota ('Ruminococcus bicirculans') reveals two chromosomes and a selective capacity to utilize plant glucans.</title>
        <authorList>
            <consortium name="NISC Comparative Sequencing Program"/>
            <person name="Wegmann U."/>
            <person name="Louis P."/>
            <person name="Goesmann A."/>
            <person name="Henrissat B."/>
            <person name="Duncan S.H."/>
            <person name="Flint H.J."/>
        </authorList>
    </citation>
    <scope>NUCLEOTIDE SEQUENCE</scope>
    <source>
        <strain evidence="2">CGMCC 1.8884</strain>
    </source>
</reference>
<keyword evidence="3" id="KW-1185">Reference proteome</keyword>
<evidence type="ECO:0000313" key="4">
    <source>
        <dbReference type="Proteomes" id="UP000652720"/>
    </source>
</evidence>
<evidence type="ECO:0000313" key="1">
    <source>
        <dbReference type="EMBL" id="GGI88147.1"/>
    </source>
</evidence>
<dbReference type="Proteomes" id="UP000652720">
    <property type="component" value="Unassembled WGS sequence"/>
</dbReference>
<dbReference type="AlphaFoldDB" id="A0AAV4K9C6"/>
<gene>
    <name evidence="2" type="ORF">GCM10008021_19740</name>
    <name evidence="1" type="ORF">GCM10010914_23160</name>
</gene>
<accession>A0AAV4K9C6</accession>
<evidence type="ECO:0000313" key="3">
    <source>
        <dbReference type="Proteomes" id="UP000630135"/>
    </source>
</evidence>